<comment type="caution">
    <text evidence="1">The sequence shown here is derived from an EMBL/GenBank/DDBJ whole genome shotgun (WGS) entry which is preliminary data.</text>
</comment>
<dbReference type="AlphaFoldDB" id="A0A1T0CC88"/>
<keyword evidence="2" id="KW-1185">Reference proteome</keyword>
<dbReference type="RefSeq" id="WP_078255058.1">
    <property type="nucleotide sequence ID" value="NZ_MUYU01000042.1"/>
</dbReference>
<protein>
    <submittedName>
        <fullName evidence="1">Uncharacterized protein</fullName>
    </submittedName>
</protein>
<proteinExistence type="predicted"/>
<dbReference type="Proteomes" id="UP000189800">
    <property type="component" value="Unassembled WGS sequence"/>
</dbReference>
<evidence type="ECO:0000313" key="2">
    <source>
        <dbReference type="Proteomes" id="UP000189800"/>
    </source>
</evidence>
<sequence length="189" mass="22254">MKFSQENTLKLIQHSDLFPSEVHSKEGLTFTLQHIHCCLKISIMRDYKDFTQSSDANVLDQKYYPLIIDGDKLKVNYSSITGDSKNSVDVVFVTEGNDLIFTEYKFNKISFNKIFKTLSNKINDFKEILSPLQEKYSFHSICYVLYKAEDIEQIKSIYRQKCDEIDDPENIYKKCQPMSLEEWYGKFFV</sequence>
<reference evidence="1 2" key="1">
    <citation type="submission" date="2017-02" db="EMBL/GenBank/DDBJ databases">
        <title>Draft genome sequence of Moraxella pluranimalium CCUG 54913T type strain.</title>
        <authorList>
            <person name="Salva-Serra F."/>
            <person name="Engstrom-Jakobsson H."/>
            <person name="Thorell K."/>
            <person name="Jaen-Luchoro D."/>
            <person name="Gonzales-Siles L."/>
            <person name="Karlsson R."/>
            <person name="Yazdan S."/>
            <person name="Boulund F."/>
            <person name="Johnning A."/>
            <person name="Engstrand L."/>
            <person name="Kristiansson E."/>
            <person name="Moore E."/>
        </authorList>
    </citation>
    <scope>NUCLEOTIDE SEQUENCE [LARGE SCALE GENOMIC DNA]</scope>
    <source>
        <strain evidence="1 2">CCUG 54913</strain>
    </source>
</reference>
<accession>A0A1T0CC88</accession>
<organism evidence="1 2">
    <name type="scientific">Moraxella pluranimalium</name>
    <dbReference type="NCBI Taxonomy" id="470453"/>
    <lineage>
        <taxon>Bacteria</taxon>
        <taxon>Pseudomonadati</taxon>
        <taxon>Pseudomonadota</taxon>
        <taxon>Gammaproteobacteria</taxon>
        <taxon>Moraxellales</taxon>
        <taxon>Moraxellaceae</taxon>
        <taxon>Moraxella</taxon>
    </lineage>
</organism>
<dbReference type="EMBL" id="MUYU01000042">
    <property type="protein sequence ID" value="OOS19958.1"/>
    <property type="molecule type" value="Genomic_DNA"/>
</dbReference>
<name>A0A1T0CC88_9GAMM</name>
<gene>
    <name evidence="1" type="ORF">B0680_10565</name>
</gene>
<evidence type="ECO:0000313" key="1">
    <source>
        <dbReference type="EMBL" id="OOS19958.1"/>
    </source>
</evidence>